<dbReference type="PRINTS" id="PR00593">
    <property type="entry name" value="MTABOTROPICR"/>
</dbReference>
<dbReference type="Gene3D" id="3.40.50.2300">
    <property type="match status" value="2"/>
</dbReference>
<dbReference type="EMBL" id="CP111025">
    <property type="protein sequence ID" value="WAR26506.1"/>
    <property type="molecule type" value="Genomic_DNA"/>
</dbReference>
<evidence type="ECO:0000256" key="5">
    <source>
        <dbReference type="ARBA" id="ARBA00023040"/>
    </source>
</evidence>
<dbReference type="PROSITE" id="PS00981">
    <property type="entry name" value="G_PROTEIN_RECEP_F3_3"/>
    <property type="match status" value="1"/>
</dbReference>
<dbReference type="InterPro" id="IPR017979">
    <property type="entry name" value="GPCR_3_CS"/>
</dbReference>
<feature type="transmembrane region" description="Helical" evidence="9">
    <location>
        <begin position="494"/>
        <end position="515"/>
    </location>
</feature>
<keyword evidence="5" id="KW-0297">G-protein coupled receptor</keyword>
<dbReference type="SUPFAM" id="SSF53822">
    <property type="entry name" value="Periplasmic binding protein-like I"/>
    <property type="match status" value="1"/>
</dbReference>
<dbReference type="Pfam" id="PF00003">
    <property type="entry name" value="7tm_3"/>
    <property type="match status" value="1"/>
</dbReference>
<evidence type="ECO:0000256" key="8">
    <source>
        <dbReference type="ARBA" id="ARBA00023224"/>
    </source>
</evidence>
<evidence type="ECO:0000259" key="10">
    <source>
        <dbReference type="PROSITE" id="PS50259"/>
    </source>
</evidence>
<feature type="transmembrane region" description="Helical" evidence="9">
    <location>
        <begin position="335"/>
        <end position="359"/>
    </location>
</feature>
<evidence type="ECO:0000256" key="6">
    <source>
        <dbReference type="ARBA" id="ARBA00023136"/>
    </source>
</evidence>
<dbReference type="InterPro" id="IPR011500">
    <property type="entry name" value="GPCR_3_9-Cys_dom"/>
</dbReference>
<dbReference type="PANTHER" id="PTHR24060">
    <property type="entry name" value="METABOTROPIC GLUTAMATE RECEPTOR"/>
    <property type="match status" value="1"/>
</dbReference>
<feature type="transmembrane region" description="Helical" evidence="9">
    <location>
        <begin position="448"/>
        <end position="470"/>
    </location>
</feature>
<name>A0ABY7G0B2_MYAAR</name>
<sequence length="689" mass="77425">MDVSFLSLFTSSAFDQDGGICVAQSLKISRMATDEEFDKIVDDLISIHKAKAVVMFVNEDNCRKLLLTLRRRNRTMELTFLASDSWGAKIHPVYGQEIFAEGTLSLLPKRRVIADFDEYFLGLTLPHAQIDPWFSTEDISAFNKAHYEQEGLVQFVIDSVYALAHAVHSLLTDSCPLGPRECLEAGYITGEEVLNYIRNVSFVGIGGDEVKFDSKGDGLGKYDIFQYQHLTGDRYDYVRVGEWIDRLVIFNDTLLFRNRTTNVPRSVCSEECPFGYIKNNTVESDTCCWVCIRCRENQMLKNEYTCQDCPDDYTPNRNLTLCIPLPVMHLNWDSLWVLLPVSVSSLGMLAAGYVIYVFIKFNRTPLIMASGRELCYVLLCGIFMSYGTTFILLAQPTVILCTVKRFMLGISLCLIYASVLVKTNRIYRIFNRGVKAMVKKPSYTSPRSQICICLSLVSVQIVGGLTWIGFEKPETLYVKHYTDFLVLTCKASQIAILLSLVYNMLLIILCTVFGFKTRKIPQNFNEAKYIAFTMYSTCIVWLAFIPIYFGANHDFKIEVTSLCMCVSISATVALVCLFGPKVYIVIFQPHKNVRQGATPGLQAAGRSFAKPFIPSVNSPGALCNASSYASYETHNGHVKDAQKITTSALTTTMTIETVNDVFSDSLEEDDDDFCDEPFIPKPTAHIAGD</sequence>
<feature type="transmembrane region" description="Helical" evidence="9">
    <location>
        <begin position="374"/>
        <end position="394"/>
    </location>
</feature>
<dbReference type="EMBL" id="CP111025">
    <property type="protein sequence ID" value="WAR26536.1"/>
    <property type="molecule type" value="Genomic_DNA"/>
</dbReference>
<feature type="transmembrane region" description="Helical" evidence="9">
    <location>
        <begin position="555"/>
        <end position="578"/>
    </location>
</feature>
<keyword evidence="3 9" id="KW-0812">Transmembrane</keyword>
<feature type="transmembrane region" description="Helical" evidence="9">
    <location>
        <begin position="406"/>
        <end position="427"/>
    </location>
</feature>
<comment type="subcellular location">
    <subcellularLocation>
        <location evidence="1">Cell membrane</location>
        <topology evidence="1">Multi-pass membrane protein</topology>
    </subcellularLocation>
</comment>
<proteinExistence type="predicted"/>
<dbReference type="InterPro" id="IPR028082">
    <property type="entry name" value="Peripla_BP_I"/>
</dbReference>
<protein>
    <submittedName>
        <fullName evidence="11">GRM8-like protein</fullName>
    </submittedName>
</protein>
<feature type="transmembrane region" description="Helical" evidence="9">
    <location>
        <begin position="527"/>
        <end position="549"/>
    </location>
</feature>
<dbReference type="Pfam" id="PF07562">
    <property type="entry name" value="NCD3G"/>
    <property type="match status" value="1"/>
</dbReference>
<evidence type="ECO:0000256" key="1">
    <source>
        <dbReference type="ARBA" id="ARBA00004651"/>
    </source>
</evidence>
<dbReference type="InterPro" id="IPR001828">
    <property type="entry name" value="ANF_lig-bd_rcpt"/>
</dbReference>
<evidence type="ECO:0000313" key="12">
    <source>
        <dbReference type="EMBL" id="WAR26536.1"/>
    </source>
</evidence>
<gene>
    <name evidence="11" type="ORF">MAR_012210</name>
    <name evidence="12" type="ORF">MAR_012240</name>
</gene>
<evidence type="ECO:0000313" key="13">
    <source>
        <dbReference type="Proteomes" id="UP001164746"/>
    </source>
</evidence>
<dbReference type="InterPro" id="IPR000162">
    <property type="entry name" value="GPCR_3_mtglu_rcpt"/>
</dbReference>
<evidence type="ECO:0000256" key="2">
    <source>
        <dbReference type="ARBA" id="ARBA00022475"/>
    </source>
</evidence>
<dbReference type="Pfam" id="PF01094">
    <property type="entry name" value="ANF_receptor"/>
    <property type="match status" value="1"/>
</dbReference>
<evidence type="ECO:0000256" key="9">
    <source>
        <dbReference type="SAM" id="Phobius"/>
    </source>
</evidence>
<keyword evidence="6 9" id="KW-0472">Membrane</keyword>
<keyword evidence="13" id="KW-1185">Reference proteome</keyword>
<keyword evidence="4 9" id="KW-1133">Transmembrane helix</keyword>
<evidence type="ECO:0000256" key="7">
    <source>
        <dbReference type="ARBA" id="ARBA00023180"/>
    </source>
</evidence>
<keyword evidence="8" id="KW-0807">Transducer</keyword>
<evidence type="ECO:0000313" key="11">
    <source>
        <dbReference type="EMBL" id="WAR26506.1"/>
    </source>
</evidence>
<organism evidence="11 13">
    <name type="scientific">Mya arenaria</name>
    <name type="common">Soft-shell clam</name>
    <dbReference type="NCBI Taxonomy" id="6604"/>
    <lineage>
        <taxon>Eukaryota</taxon>
        <taxon>Metazoa</taxon>
        <taxon>Spiralia</taxon>
        <taxon>Lophotrochozoa</taxon>
        <taxon>Mollusca</taxon>
        <taxon>Bivalvia</taxon>
        <taxon>Autobranchia</taxon>
        <taxon>Heteroconchia</taxon>
        <taxon>Euheterodonta</taxon>
        <taxon>Imparidentia</taxon>
        <taxon>Neoheterodontei</taxon>
        <taxon>Myida</taxon>
        <taxon>Myoidea</taxon>
        <taxon>Myidae</taxon>
        <taxon>Mya</taxon>
    </lineage>
</organism>
<dbReference type="InterPro" id="IPR017978">
    <property type="entry name" value="GPCR_3_C"/>
</dbReference>
<dbReference type="Gene3D" id="2.10.50.30">
    <property type="entry name" value="GPCR, family 3, nine cysteines domain"/>
    <property type="match status" value="1"/>
</dbReference>
<evidence type="ECO:0000256" key="4">
    <source>
        <dbReference type="ARBA" id="ARBA00022989"/>
    </source>
</evidence>
<dbReference type="Proteomes" id="UP001164746">
    <property type="component" value="Chromosome 14"/>
</dbReference>
<accession>A0ABY7G0B2</accession>
<keyword evidence="7" id="KW-0325">Glycoprotein</keyword>
<reference evidence="11" key="1">
    <citation type="submission" date="2022-11" db="EMBL/GenBank/DDBJ databases">
        <title>Centuries of genome instability and evolution in soft-shell clam transmissible cancer (bioRxiv).</title>
        <authorList>
            <person name="Hart S.F.M."/>
            <person name="Yonemitsu M.A."/>
            <person name="Giersch R.M."/>
            <person name="Beal B.F."/>
            <person name="Arriagada G."/>
            <person name="Davis B.W."/>
            <person name="Ostrander E.A."/>
            <person name="Goff S.P."/>
            <person name="Metzger M.J."/>
        </authorList>
    </citation>
    <scope>NUCLEOTIDE SEQUENCE</scope>
    <source>
        <strain evidence="11">MELC-2E11</strain>
        <tissue evidence="11">Siphon/mantle</tissue>
    </source>
</reference>
<dbReference type="InterPro" id="IPR050726">
    <property type="entry name" value="mGluR"/>
</dbReference>
<evidence type="ECO:0000256" key="3">
    <source>
        <dbReference type="ARBA" id="ARBA00022692"/>
    </source>
</evidence>
<dbReference type="PROSITE" id="PS50259">
    <property type="entry name" value="G_PROTEIN_RECEP_F3_4"/>
    <property type="match status" value="1"/>
</dbReference>
<feature type="domain" description="G-protein coupled receptors family 3 profile" evidence="10">
    <location>
        <begin position="336"/>
        <end position="595"/>
    </location>
</feature>
<dbReference type="InterPro" id="IPR038550">
    <property type="entry name" value="GPCR_3_9-Cys_sf"/>
</dbReference>
<keyword evidence="2" id="KW-1003">Cell membrane</keyword>
<keyword evidence="5" id="KW-0675">Receptor</keyword>